<dbReference type="PANTHER" id="PTHR11630:SF66">
    <property type="entry name" value="DNA REPLICATION LICENSING FACTOR MCM4"/>
    <property type="match status" value="1"/>
</dbReference>
<dbReference type="AlphaFoldDB" id="A0A382PFN0"/>
<dbReference type="Pfam" id="PF17855">
    <property type="entry name" value="MCM_lid"/>
    <property type="match status" value="1"/>
</dbReference>
<dbReference type="GO" id="GO:0003697">
    <property type="term" value="F:single-stranded DNA binding"/>
    <property type="evidence" value="ECO:0007669"/>
    <property type="project" value="TreeGrafter"/>
</dbReference>
<dbReference type="Gene3D" id="3.40.50.300">
    <property type="entry name" value="P-loop containing nucleotide triphosphate hydrolases"/>
    <property type="match status" value="1"/>
</dbReference>
<evidence type="ECO:0000313" key="4">
    <source>
        <dbReference type="EMBL" id="SVC70721.1"/>
    </source>
</evidence>
<keyword evidence="2" id="KW-0235">DNA replication</keyword>
<proteinExistence type="inferred from homology"/>
<name>A0A382PFN0_9ZZZZ</name>
<evidence type="ECO:0000256" key="2">
    <source>
        <dbReference type="ARBA" id="ARBA00022705"/>
    </source>
</evidence>
<dbReference type="EMBL" id="UINC01106212">
    <property type="protein sequence ID" value="SVC70721.1"/>
    <property type="molecule type" value="Genomic_DNA"/>
</dbReference>
<dbReference type="Gene3D" id="1.10.10.10">
    <property type="entry name" value="Winged helix-like DNA-binding domain superfamily/Winged helix DNA-binding domain"/>
    <property type="match status" value="1"/>
</dbReference>
<reference evidence="4" key="1">
    <citation type="submission" date="2018-05" db="EMBL/GenBank/DDBJ databases">
        <authorList>
            <person name="Lanie J.A."/>
            <person name="Ng W.-L."/>
            <person name="Kazmierczak K.M."/>
            <person name="Andrzejewski T.M."/>
            <person name="Davidsen T.M."/>
            <person name="Wayne K.J."/>
            <person name="Tettelin H."/>
            <person name="Glass J.I."/>
            <person name="Rusch D."/>
            <person name="Podicherti R."/>
            <person name="Tsui H.-C.T."/>
            <person name="Winkler M.E."/>
        </authorList>
    </citation>
    <scope>NUCLEOTIDE SEQUENCE</scope>
</reference>
<gene>
    <name evidence="4" type="ORF">METZ01_LOCUS323575</name>
</gene>
<dbReference type="InterPro" id="IPR027417">
    <property type="entry name" value="P-loop_NTPase"/>
</dbReference>
<comment type="similarity">
    <text evidence="1">Belongs to the MCM family.</text>
</comment>
<evidence type="ECO:0000256" key="1">
    <source>
        <dbReference type="ARBA" id="ARBA00008010"/>
    </source>
</evidence>
<evidence type="ECO:0000259" key="3">
    <source>
        <dbReference type="Pfam" id="PF17855"/>
    </source>
</evidence>
<dbReference type="GO" id="GO:0005634">
    <property type="term" value="C:nucleus"/>
    <property type="evidence" value="ECO:0007669"/>
    <property type="project" value="TreeGrafter"/>
</dbReference>
<dbReference type="GO" id="GO:0042555">
    <property type="term" value="C:MCM complex"/>
    <property type="evidence" value="ECO:0007669"/>
    <property type="project" value="TreeGrafter"/>
</dbReference>
<dbReference type="InterPro" id="IPR036388">
    <property type="entry name" value="WH-like_DNA-bd_sf"/>
</dbReference>
<accession>A0A382PFN0</accession>
<feature type="domain" description="MCM AAA-lid" evidence="3">
    <location>
        <begin position="75"/>
        <end position="153"/>
    </location>
</feature>
<dbReference type="InterPro" id="IPR041562">
    <property type="entry name" value="MCM_lid"/>
</dbReference>
<sequence>LPQPLITRFDIVWMIKDDVIESRDRQIGDHIIRMKRLGIPEHLIESGEEVEPKDTQKGKIYSRNVEGEEILTTDFVQKYVAYCKRNFYPDCDEEPRKILVDYYTHQRKEGQGSGNTVSLTARSIEGTLRMAEARARLFLRKDVTEEDAKQSIAMDKLWRYLSDEADLNTDDYSGIPKRTQSAERMILSIVRNLIRELGGECVTTDIYNAAAEQSFDEDTVDRVLSTCRQRGTLWCPRLDLWRVA</sequence>
<dbReference type="GO" id="GO:0005524">
    <property type="term" value="F:ATP binding"/>
    <property type="evidence" value="ECO:0007669"/>
    <property type="project" value="InterPro"/>
</dbReference>
<dbReference type="InterPro" id="IPR031327">
    <property type="entry name" value="MCM"/>
</dbReference>
<dbReference type="PANTHER" id="PTHR11630">
    <property type="entry name" value="DNA REPLICATION LICENSING FACTOR MCM FAMILY MEMBER"/>
    <property type="match status" value="1"/>
</dbReference>
<feature type="non-terminal residue" evidence="4">
    <location>
        <position position="1"/>
    </location>
</feature>
<organism evidence="4">
    <name type="scientific">marine metagenome</name>
    <dbReference type="NCBI Taxonomy" id="408172"/>
    <lineage>
        <taxon>unclassified sequences</taxon>
        <taxon>metagenomes</taxon>
        <taxon>ecological metagenomes</taxon>
    </lineage>
</organism>
<protein>
    <recommendedName>
        <fullName evidence="3">MCM AAA-lid domain-containing protein</fullName>
    </recommendedName>
</protein>
<dbReference type="GO" id="GO:0006260">
    <property type="term" value="P:DNA replication"/>
    <property type="evidence" value="ECO:0007669"/>
    <property type="project" value="UniProtKB-KW"/>
</dbReference>
<dbReference type="GO" id="GO:0017116">
    <property type="term" value="F:single-stranded DNA helicase activity"/>
    <property type="evidence" value="ECO:0007669"/>
    <property type="project" value="TreeGrafter"/>
</dbReference>